<dbReference type="EMBL" id="CP046161">
    <property type="protein sequence ID" value="QKO30939.1"/>
    <property type="molecule type" value="Genomic_DNA"/>
</dbReference>
<reference evidence="4" key="3">
    <citation type="journal article" date="2022" name="Int. J. Syst. Evol. Microbiol.">
        <title>Caproicibacterium lactatifermentans sp. nov., isolated from pit clay used for the production of Chinese strong aroma-type liquor.</title>
        <authorList>
            <person name="Wang H."/>
            <person name="Gu Y."/>
            <person name="Zhao D."/>
            <person name="Qiao Z."/>
            <person name="Zheng J."/>
            <person name="Gao J."/>
            <person name="Ren C."/>
            <person name="Xu Y."/>
        </authorList>
    </citation>
    <scope>NUCLEOTIDE SEQUENCE</scope>
    <source>
        <strain evidence="4">JNU-WLY1368</strain>
    </source>
</reference>
<evidence type="ECO:0000313" key="3">
    <source>
        <dbReference type="EMBL" id="QKN23990.1"/>
    </source>
</evidence>
<feature type="transmembrane region" description="Helical" evidence="2">
    <location>
        <begin position="12"/>
        <end position="30"/>
    </location>
</feature>
<dbReference type="Proteomes" id="UP000509623">
    <property type="component" value="Chromosome"/>
</dbReference>
<keyword evidence="2" id="KW-1133">Transmembrane helix</keyword>
<accession>A0A859DQB0</accession>
<keyword evidence="6" id="KW-1185">Reference proteome</keyword>
<organism evidence="3 5">
    <name type="scientific">Caproicibacterium lactatifermentans</name>
    <dbReference type="NCBI Taxonomy" id="2666138"/>
    <lineage>
        <taxon>Bacteria</taxon>
        <taxon>Bacillati</taxon>
        <taxon>Bacillota</taxon>
        <taxon>Clostridia</taxon>
        <taxon>Eubacteriales</taxon>
        <taxon>Oscillospiraceae</taxon>
        <taxon>Caproicibacterium</taxon>
    </lineage>
</organism>
<keyword evidence="2" id="KW-0472">Membrane</keyword>
<evidence type="ECO:0000313" key="5">
    <source>
        <dbReference type="Proteomes" id="UP000501316"/>
    </source>
</evidence>
<dbReference type="EMBL" id="CP046051">
    <property type="protein sequence ID" value="QKN23990.1"/>
    <property type="molecule type" value="Genomic_DNA"/>
</dbReference>
<reference evidence="5 6" key="1">
    <citation type="submission" date="2019-11" db="EMBL/GenBank/DDBJ databases">
        <authorList>
            <person name="Ren C."/>
            <person name="Wang H."/>
            <person name="Xu Y."/>
        </authorList>
    </citation>
    <scope>NUCLEOTIDE SEQUENCE [LARGE SCALE GENOMIC DNA]</scope>
    <source>
        <strain evidence="6">JNU-WLY1368</strain>
        <strain evidence="3 5">LBM 19010</strain>
    </source>
</reference>
<proteinExistence type="predicted"/>
<dbReference type="RefSeq" id="WP_086035682.1">
    <property type="nucleotide sequence ID" value="NZ_CP046051.1"/>
</dbReference>
<reference evidence="4" key="2">
    <citation type="journal article" date="2021" name="Appl. Environ. Microbiol.">
        <title>Adaptability of a Caproate-Producing Bacterium Contributes to Its Dominance in an Anaerobic Fermentation System.</title>
        <authorList>
            <person name="Wang H."/>
            <person name="Gu Y."/>
            <person name="Zhou W."/>
            <person name="Zhao D."/>
            <person name="Qiao Z."/>
            <person name="Zheng J."/>
            <person name="Gao J."/>
            <person name="Chen X."/>
            <person name="Ren C."/>
            <person name="Xu Y."/>
        </authorList>
    </citation>
    <scope>NUCLEOTIDE SEQUENCE</scope>
    <source>
        <strain evidence="4">JNU-WLY1368</strain>
    </source>
</reference>
<evidence type="ECO:0000256" key="2">
    <source>
        <dbReference type="SAM" id="Phobius"/>
    </source>
</evidence>
<evidence type="ECO:0000313" key="6">
    <source>
        <dbReference type="Proteomes" id="UP000509623"/>
    </source>
</evidence>
<dbReference type="Proteomes" id="UP000501316">
    <property type="component" value="Chromosome"/>
</dbReference>
<evidence type="ECO:0000313" key="4">
    <source>
        <dbReference type="EMBL" id="QKO30939.1"/>
    </source>
</evidence>
<keyword evidence="2" id="KW-0812">Transmembrane</keyword>
<sequence>MKEEKRVLWRVRLVLCMVVLLVALIVRFAVGGKTYADSKIWYTGLLQNSVLPDSTAKNLQKKFVEWFPQADFSKPVLPQQSSHTQSDGGSSKGKSASSVAANSKKT</sequence>
<gene>
    <name evidence="3" type="ORF">GJQ69_05540</name>
    <name evidence="4" type="ORF">GKP14_08000</name>
</gene>
<evidence type="ECO:0000256" key="1">
    <source>
        <dbReference type="SAM" id="MobiDB-lite"/>
    </source>
</evidence>
<feature type="compositionally biased region" description="Low complexity" evidence="1">
    <location>
        <begin position="86"/>
        <end position="106"/>
    </location>
</feature>
<name>A0A859DQB0_9FIRM</name>
<protein>
    <submittedName>
        <fullName evidence="3">Uncharacterized protein</fullName>
    </submittedName>
</protein>
<feature type="region of interest" description="Disordered" evidence="1">
    <location>
        <begin position="74"/>
        <end position="106"/>
    </location>
</feature>
<dbReference type="AlphaFoldDB" id="A0A859DQB0"/>
<dbReference type="KEGG" id="clf:GJQ69_05540"/>